<reference evidence="7" key="1">
    <citation type="submission" date="2013-03" db="EMBL/GenBank/DDBJ databases">
        <title>The Genome Sequence of Anopheles dirus WRAIR2.</title>
        <authorList>
            <consortium name="The Broad Institute Genomics Platform"/>
            <person name="Neafsey D.E."/>
            <person name="Walton C."/>
            <person name="Walker B."/>
            <person name="Young S.K."/>
            <person name="Zeng Q."/>
            <person name="Gargeya S."/>
            <person name="Fitzgerald M."/>
            <person name="Haas B."/>
            <person name="Abouelleil A."/>
            <person name="Allen A.W."/>
            <person name="Alvarado L."/>
            <person name="Arachchi H.M."/>
            <person name="Berlin A.M."/>
            <person name="Chapman S.B."/>
            <person name="Gainer-Dewar J."/>
            <person name="Goldberg J."/>
            <person name="Griggs A."/>
            <person name="Gujja S."/>
            <person name="Hansen M."/>
            <person name="Howarth C."/>
            <person name="Imamovic A."/>
            <person name="Ireland A."/>
            <person name="Larimer J."/>
            <person name="McCowan C."/>
            <person name="Murphy C."/>
            <person name="Pearson M."/>
            <person name="Poon T.W."/>
            <person name="Priest M."/>
            <person name="Roberts A."/>
            <person name="Saif S."/>
            <person name="Shea T."/>
            <person name="Sisk P."/>
            <person name="Sykes S."/>
            <person name="Wortman J."/>
            <person name="Nusbaum C."/>
            <person name="Birren B."/>
        </authorList>
    </citation>
    <scope>NUCLEOTIDE SEQUENCE [LARGE SCALE GENOMIC DNA]</scope>
    <source>
        <strain evidence="7">WRAIR2</strain>
    </source>
</reference>
<dbReference type="Pfam" id="PF13927">
    <property type="entry name" value="Ig_3"/>
    <property type="match status" value="1"/>
</dbReference>
<evidence type="ECO:0000256" key="1">
    <source>
        <dbReference type="ARBA" id="ARBA00022737"/>
    </source>
</evidence>
<evidence type="ECO:0000259" key="5">
    <source>
        <dbReference type="PROSITE" id="PS50835"/>
    </source>
</evidence>
<dbReference type="PANTHER" id="PTHR12231:SF253">
    <property type="entry name" value="DPR-INTERACTING PROTEIN ETA, ISOFORM B-RELATED"/>
    <property type="match status" value="1"/>
</dbReference>
<organism evidence="6 7">
    <name type="scientific">Anopheles dirus</name>
    <dbReference type="NCBI Taxonomy" id="7168"/>
    <lineage>
        <taxon>Eukaryota</taxon>
        <taxon>Metazoa</taxon>
        <taxon>Ecdysozoa</taxon>
        <taxon>Arthropoda</taxon>
        <taxon>Hexapoda</taxon>
        <taxon>Insecta</taxon>
        <taxon>Pterygota</taxon>
        <taxon>Neoptera</taxon>
        <taxon>Endopterygota</taxon>
        <taxon>Diptera</taxon>
        <taxon>Nematocera</taxon>
        <taxon>Culicoidea</taxon>
        <taxon>Culicidae</taxon>
        <taxon>Anophelinae</taxon>
        <taxon>Anopheles</taxon>
    </lineage>
</organism>
<dbReference type="VEuPathDB" id="VectorBase:ADIR004891"/>
<dbReference type="GO" id="GO:0043005">
    <property type="term" value="C:neuron projection"/>
    <property type="evidence" value="ECO:0007669"/>
    <property type="project" value="TreeGrafter"/>
</dbReference>
<keyword evidence="1" id="KW-0677">Repeat</keyword>
<evidence type="ECO:0000313" key="6">
    <source>
        <dbReference type="EnsemblMetazoa" id="ADIR004891-PA"/>
    </source>
</evidence>
<dbReference type="PROSITE" id="PS50835">
    <property type="entry name" value="IG_LIKE"/>
    <property type="match status" value="1"/>
</dbReference>
<dbReference type="InterPro" id="IPR051170">
    <property type="entry name" value="Neural/epithelial_adhesion"/>
</dbReference>
<feature type="domain" description="Ig-like" evidence="5">
    <location>
        <begin position="93"/>
        <end position="150"/>
    </location>
</feature>
<protein>
    <submittedName>
        <fullName evidence="6">Ig-like domain-containing protein</fullName>
    </submittedName>
</protein>
<sequence>PTVFTHRVFSFLFAFVPVLLQVAWVRVDTQTILSIHHNVITQNPRISLTYNDHRSWYLHIREVEESDRGWYMCQVNTDPMRSRKGYLQVVVPPAIIEAMTSNDMVVREGTNVTLNCKAKGFPEPYVMWRREDGDEMAIGGENAKKTKIKT</sequence>
<dbReference type="InterPro" id="IPR013783">
    <property type="entry name" value="Ig-like_fold"/>
</dbReference>
<evidence type="ECO:0000256" key="3">
    <source>
        <dbReference type="ARBA" id="ARBA00023319"/>
    </source>
</evidence>
<keyword evidence="2" id="KW-1015">Disulfide bond</keyword>
<reference evidence="6" key="2">
    <citation type="submission" date="2020-05" db="UniProtKB">
        <authorList>
            <consortium name="EnsemblMetazoa"/>
        </authorList>
    </citation>
    <scope>IDENTIFICATION</scope>
    <source>
        <strain evidence="6">WRAIR2</strain>
    </source>
</reference>
<dbReference type="SUPFAM" id="SSF48726">
    <property type="entry name" value="Immunoglobulin"/>
    <property type="match status" value="2"/>
</dbReference>
<dbReference type="InterPro" id="IPR036179">
    <property type="entry name" value="Ig-like_dom_sf"/>
</dbReference>
<dbReference type="PANTHER" id="PTHR12231">
    <property type="entry name" value="CTX-RELATED TYPE I TRANSMEMBRANE PROTEIN"/>
    <property type="match status" value="1"/>
</dbReference>
<keyword evidence="7" id="KW-1185">Reference proteome</keyword>
<evidence type="ECO:0000313" key="7">
    <source>
        <dbReference type="Proteomes" id="UP000075884"/>
    </source>
</evidence>
<dbReference type="InterPro" id="IPR007110">
    <property type="entry name" value="Ig-like_dom"/>
</dbReference>
<feature type="signal peptide" evidence="4">
    <location>
        <begin position="1"/>
        <end position="29"/>
    </location>
</feature>
<dbReference type="Gene3D" id="2.60.40.10">
    <property type="entry name" value="Immunoglobulins"/>
    <property type="match status" value="2"/>
</dbReference>
<dbReference type="STRING" id="7168.A0A182NB65"/>
<evidence type="ECO:0000256" key="2">
    <source>
        <dbReference type="ARBA" id="ARBA00023157"/>
    </source>
</evidence>
<dbReference type="Proteomes" id="UP000075884">
    <property type="component" value="Unassembled WGS sequence"/>
</dbReference>
<evidence type="ECO:0000256" key="4">
    <source>
        <dbReference type="SAM" id="SignalP"/>
    </source>
</evidence>
<keyword evidence="4" id="KW-0732">Signal</keyword>
<name>A0A182NB65_9DIPT</name>
<keyword evidence="3" id="KW-0393">Immunoglobulin domain</keyword>
<feature type="chain" id="PRO_5008129587" evidence="4">
    <location>
        <begin position="30"/>
        <end position="150"/>
    </location>
</feature>
<dbReference type="AlphaFoldDB" id="A0A182NB65"/>
<dbReference type="EnsemblMetazoa" id="ADIR004891-RA">
    <property type="protein sequence ID" value="ADIR004891-PA"/>
    <property type="gene ID" value="ADIR004891"/>
</dbReference>
<proteinExistence type="predicted"/>
<accession>A0A182NB65</accession>